<sequence>MRLTEHTDYALRLLMYLGSHCGRLATTGEVATLHGMSHHHLTKVVNELGHAGFVETVRGRSGGIRLARPAADIMVGDVVRHTEPDFHVVACLDGRARACPLAPACVLKGALCDATERFLESLDGIALSSLIAQS</sequence>
<keyword evidence="3" id="KW-1185">Reference proteome</keyword>
<dbReference type="PANTHER" id="PTHR33221">
    <property type="entry name" value="WINGED HELIX-TURN-HELIX TRANSCRIPTIONAL REGULATOR, RRF2 FAMILY"/>
    <property type="match status" value="1"/>
</dbReference>
<evidence type="ECO:0000313" key="3">
    <source>
        <dbReference type="Proteomes" id="UP001204151"/>
    </source>
</evidence>
<dbReference type="Gene3D" id="1.10.10.10">
    <property type="entry name" value="Winged helix-like DNA-binding domain superfamily/Winged helix DNA-binding domain"/>
    <property type="match status" value="1"/>
</dbReference>
<dbReference type="NCBIfam" id="TIGR00738">
    <property type="entry name" value="rrf2_super"/>
    <property type="match status" value="1"/>
</dbReference>
<dbReference type="Pfam" id="PF02082">
    <property type="entry name" value="Rrf2"/>
    <property type="match status" value="1"/>
</dbReference>
<comment type="caution">
    <text evidence="2">The sequence shown here is derived from an EMBL/GenBank/DDBJ whole genome shotgun (WGS) entry which is preliminary data.</text>
</comment>
<evidence type="ECO:0000256" key="1">
    <source>
        <dbReference type="ARBA" id="ARBA00023125"/>
    </source>
</evidence>
<dbReference type="InterPro" id="IPR000944">
    <property type="entry name" value="Tscrpt_reg_Rrf2"/>
</dbReference>
<dbReference type="PROSITE" id="PS51197">
    <property type="entry name" value="HTH_RRF2_2"/>
    <property type="match status" value="1"/>
</dbReference>
<protein>
    <submittedName>
        <fullName evidence="2">Rrf2 family transcriptional regulator</fullName>
    </submittedName>
</protein>
<dbReference type="Proteomes" id="UP001204151">
    <property type="component" value="Unassembled WGS sequence"/>
</dbReference>
<gene>
    <name evidence="2" type="ORF">NX784_20535</name>
</gene>
<keyword evidence="1" id="KW-0238">DNA-binding</keyword>
<reference evidence="2 3" key="1">
    <citation type="submission" date="2022-08" db="EMBL/GenBank/DDBJ databases">
        <title>Reclassification of Massilia species as members of the genera Telluria, Duganella, Pseudoduganella, Mokoshia gen. nov. and Zemynaea gen. nov. using orthogonal and non-orthogonal genome-based approaches.</title>
        <authorList>
            <person name="Bowman J.P."/>
        </authorList>
    </citation>
    <scope>NUCLEOTIDE SEQUENCE [LARGE SCALE GENOMIC DNA]</scope>
    <source>
        <strain evidence="2 3">JCM 31316</strain>
    </source>
</reference>
<dbReference type="PANTHER" id="PTHR33221:SF4">
    <property type="entry name" value="HTH-TYPE TRANSCRIPTIONAL REPRESSOR NSRR"/>
    <property type="match status" value="1"/>
</dbReference>
<dbReference type="InterPro" id="IPR036388">
    <property type="entry name" value="WH-like_DNA-bd_sf"/>
</dbReference>
<dbReference type="EMBL" id="JANUGW010000017">
    <property type="protein sequence ID" value="MCS0583988.1"/>
    <property type="molecule type" value="Genomic_DNA"/>
</dbReference>
<name>A0ABT1ZVQ3_9BURK</name>
<accession>A0ABT1ZVQ3</accession>
<dbReference type="InterPro" id="IPR036390">
    <property type="entry name" value="WH_DNA-bd_sf"/>
</dbReference>
<dbReference type="RefSeq" id="WP_258818552.1">
    <property type="nucleotide sequence ID" value="NZ_JANUGW010000017.1"/>
</dbReference>
<proteinExistence type="predicted"/>
<organism evidence="2 3">
    <name type="scientific">Massilia pinisoli</name>
    <dbReference type="NCBI Taxonomy" id="1772194"/>
    <lineage>
        <taxon>Bacteria</taxon>
        <taxon>Pseudomonadati</taxon>
        <taxon>Pseudomonadota</taxon>
        <taxon>Betaproteobacteria</taxon>
        <taxon>Burkholderiales</taxon>
        <taxon>Oxalobacteraceae</taxon>
        <taxon>Telluria group</taxon>
        <taxon>Massilia</taxon>
    </lineage>
</organism>
<dbReference type="SUPFAM" id="SSF46785">
    <property type="entry name" value="Winged helix' DNA-binding domain"/>
    <property type="match status" value="1"/>
</dbReference>
<evidence type="ECO:0000313" key="2">
    <source>
        <dbReference type="EMBL" id="MCS0583988.1"/>
    </source>
</evidence>